<evidence type="ECO:0000313" key="3">
    <source>
        <dbReference type="EMBL" id="SIS25315.1"/>
    </source>
</evidence>
<dbReference type="Pfam" id="PF01266">
    <property type="entry name" value="DAO"/>
    <property type="match status" value="1"/>
</dbReference>
<reference evidence="3 4" key="1">
    <citation type="submission" date="2017-01" db="EMBL/GenBank/DDBJ databases">
        <authorList>
            <person name="Mah S.A."/>
            <person name="Swanson W.J."/>
            <person name="Moy G.W."/>
            <person name="Vacquier V.D."/>
        </authorList>
    </citation>
    <scope>NUCLEOTIDE SEQUENCE [LARGE SCALE GENOMIC DNA]</scope>
    <source>
        <strain evidence="3 4">DSM 29590</strain>
    </source>
</reference>
<dbReference type="RefSeq" id="WP_076535356.1">
    <property type="nucleotide sequence ID" value="NZ_FOAC01000004.1"/>
</dbReference>
<dbReference type="OrthoDB" id="9806452at2"/>
<dbReference type="GO" id="GO:0005737">
    <property type="term" value="C:cytoplasm"/>
    <property type="evidence" value="ECO:0007669"/>
    <property type="project" value="TreeGrafter"/>
</dbReference>
<dbReference type="SUPFAM" id="SSF51905">
    <property type="entry name" value="FAD/NAD(P)-binding domain"/>
    <property type="match status" value="1"/>
</dbReference>
<dbReference type="Gene3D" id="3.30.9.10">
    <property type="entry name" value="D-Amino Acid Oxidase, subunit A, domain 2"/>
    <property type="match status" value="1"/>
</dbReference>
<evidence type="ECO:0000259" key="2">
    <source>
        <dbReference type="Pfam" id="PF01266"/>
    </source>
</evidence>
<dbReference type="EMBL" id="FTNV01000004">
    <property type="protein sequence ID" value="SIS25315.1"/>
    <property type="molecule type" value="Genomic_DNA"/>
</dbReference>
<keyword evidence="4" id="KW-1185">Reference proteome</keyword>
<dbReference type="InterPro" id="IPR006076">
    <property type="entry name" value="FAD-dep_OxRdtase"/>
</dbReference>
<dbReference type="AlphaFoldDB" id="A0A1N7HKA2"/>
<dbReference type="GO" id="GO:0032981">
    <property type="term" value="P:mitochondrial respiratory chain complex I assembly"/>
    <property type="evidence" value="ECO:0007669"/>
    <property type="project" value="TreeGrafter"/>
</dbReference>
<accession>A0A1N7HKA2</accession>
<dbReference type="STRING" id="573024.SAMN05216208_3218"/>
<feature type="domain" description="FAD dependent oxidoreductase" evidence="2">
    <location>
        <begin position="16"/>
        <end position="374"/>
    </location>
</feature>
<organism evidence="3 4">
    <name type="scientific">Roseovarius nanhaiticus</name>
    <dbReference type="NCBI Taxonomy" id="573024"/>
    <lineage>
        <taxon>Bacteria</taxon>
        <taxon>Pseudomonadati</taxon>
        <taxon>Pseudomonadota</taxon>
        <taxon>Alphaproteobacteria</taxon>
        <taxon>Rhodobacterales</taxon>
        <taxon>Roseobacteraceae</taxon>
        <taxon>Roseovarius</taxon>
    </lineage>
</organism>
<gene>
    <name evidence="3" type="ORF">SAMN05421666_3242</name>
</gene>
<dbReference type="PANTHER" id="PTHR13847">
    <property type="entry name" value="SARCOSINE DEHYDROGENASE-RELATED"/>
    <property type="match status" value="1"/>
</dbReference>
<keyword evidence="1" id="KW-0560">Oxidoreductase</keyword>
<dbReference type="InterPro" id="IPR036188">
    <property type="entry name" value="FAD/NAD-bd_sf"/>
</dbReference>
<sequence length="405" mass="44748">MPPNSYISTPSHDSYDVVIIGGAMMGSAAAWFTAQDPDFDGRILVIDRDPSYEKCSTGHTNSCIRQQFSSALNVRISQFGADFIQNLPRHMGNDPRVPQLKIQNYGYMYLADTDAGADALRAAHAVQRAEGAGTRLMTPDELAAEYPFYATDDLVLGSINTKDEGYWDYMAVFDWWRRQAREKGVEFLADEVTGITRDGARVTGVALASGQRIACGQLINASGPRAARTAAMAGIDIPVEPRKRYTWTFSAAQPLSRELPLTVDPSGVHIRQDGADTYMAGAHSHIDPAVDPDDFDMDHGIWMDHVWPAIATRIPQFEAIKVLREWAGHYAMNTFDHNAICGPHPELTNFLFMNGFSGHGLQQAPAMGRGIAEWLVHGRYRTLDLSPFHFERIAAGKPYVESAII</sequence>
<protein>
    <submittedName>
        <fullName evidence="3">Glycine/D-amino acid oxidase</fullName>
    </submittedName>
</protein>
<dbReference type="PANTHER" id="PTHR13847:SF287">
    <property type="entry name" value="FAD-DEPENDENT OXIDOREDUCTASE DOMAIN-CONTAINING PROTEIN 1"/>
    <property type="match status" value="1"/>
</dbReference>
<name>A0A1N7HKA2_9RHOB</name>
<evidence type="ECO:0000256" key="1">
    <source>
        <dbReference type="ARBA" id="ARBA00023002"/>
    </source>
</evidence>
<dbReference type="Proteomes" id="UP000186019">
    <property type="component" value="Unassembled WGS sequence"/>
</dbReference>
<evidence type="ECO:0000313" key="4">
    <source>
        <dbReference type="Proteomes" id="UP000186019"/>
    </source>
</evidence>
<dbReference type="Gene3D" id="3.50.50.60">
    <property type="entry name" value="FAD/NAD(P)-binding domain"/>
    <property type="match status" value="1"/>
</dbReference>
<dbReference type="GO" id="GO:0016491">
    <property type="term" value="F:oxidoreductase activity"/>
    <property type="evidence" value="ECO:0007669"/>
    <property type="project" value="UniProtKB-KW"/>
</dbReference>
<proteinExistence type="predicted"/>